<name>A0A5B7K0I0_PORTR</name>
<evidence type="ECO:0000313" key="2">
    <source>
        <dbReference type="Proteomes" id="UP000324222"/>
    </source>
</evidence>
<evidence type="ECO:0000313" key="1">
    <source>
        <dbReference type="EMBL" id="MPD00510.1"/>
    </source>
</evidence>
<gene>
    <name evidence="1" type="ORF">E2C01_095985</name>
</gene>
<comment type="caution">
    <text evidence="1">The sequence shown here is derived from an EMBL/GenBank/DDBJ whole genome shotgun (WGS) entry which is preliminary data.</text>
</comment>
<dbReference type="EMBL" id="VSRR010123255">
    <property type="protein sequence ID" value="MPD00510.1"/>
    <property type="molecule type" value="Genomic_DNA"/>
</dbReference>
<reference evidence="1 2" key="1">
    <citation type="submission" date="2019-05" db="EMBL/GenBank/DDBJ databases">
        <title>Another draft genome of Portunus trituberculatus and its Hox gene families provides insights of decapod evolution.</title>
        <authorList>
            <person name="Jeong J.-H."/>
            <person name="Song I."/>
            <person name="Kim S."/>
            <person name="Choi T."/>
            <person name="Kim D."/>
            <person name="Ryu S."/>
            <person name="Kim W."/>
        </authorList>
    </citation>
    <scope>NUCLEOTIDE SEQUENCE [LARGE SCALE GENOMIC DNA]</scope>
    <source>
        <tissue evidence="1">Muscle</tissue>
    </source>
</reference>
<organism evidence="1 2">
    <name type="scientific">Portunus trituberculatus</name>
    <name type="common">Swimming crab</name>
    <name type="synonym">Neptunus trituberculatus</name>
    <dbReference type="NCBI Taxonomy" id="210409"/>
    <lineage>
        <taxon>Eukaryota</taxon>
        <taxon>Metazoa</taxon>
        <taxon>Ecdysozoa</taxon>
        <taxon>Arthropoda</taxon>
        <taxon>Crustacea</taxon>
        <taxon>Multicrustacea</taxon>
        <taxon>Malacostraca</taxon>
        <taxon>Eumalacostraca</taxon>
        <taxon>Eucarida</taxon>
        <taxon>Decapoda</taxon>
        <taxon>Pleocyemata</taxon>
        <taxon>Brachyura</taxon>
        <taxon>Eubrachyura</taxon>
        <taxon>Portunoidea</taxon>
        <taxon>Portunidae</taxon>
        <taxon>Portuninae</taxon>
        <taxon>Portunus</taxon>
    </lineage>
</organism>
<dbReference type="Proteomes" id="UP000324222">
    <property type="component" value="Unassembled WGS sequence"/>
</dbReference>
<proteinExistence type="predicted"/>
<dbReference type="AlphaFoldDB" id="A0A5B7K0I0"/>
<keyword evidence="2" id="KW-1185">Reference proteome</keyword>
<accession>A0A5B7K0I0</accession>
<protein>
    <submittedName>
        <fullName evidence="1">Uncharacterized protein</fullName>
    </submittedName>
</protein>
<sequence>MHLAKSMTICASLCIPGRAARLSPATRTLMSSKDVLRSDENVRFNFSPRNDAHIMSYEMSVTPTVALCADGAMNPRGSSSSTEYQATVIKLAGCGEPKQPWHSPGKTQPACCRY</sequence>